<dbReference type="EMBL" id="CP002772">
    <property type="protein sequence ID" value="AEG17547.1"/>
    <property type="molecule type" value="Genomic_DNA"/>
</dbReference>
<feature type="coiled-coil region" evidence="1">
    <location>
        <begin position="144"/>
        <end position="206"/>
    </location>
</feature>
<evidence type="ECO:0000259" key="2">
    <source>
        <dbReference type="SMART" id="SM00493"/>
    </source>
</evidence>
<dbReference type="CDD" id="cd01027">
    <property type="entry name" value="TOPRIM_RNase_M5_like"/>
    <property type="match status" value="1"/>
</dbReference>
<dbReference type="KEGG" id="mew:MSWAN_0508"/>
<proteinExistence type="predicted"/>
<keyword evidence="1" id="KW-0175">Coiled coil</keyword>
<dbReference type="AlphaFoldDB" id="F6D4R2"/>
<dbReference type="Proteomes" id="UP000009231">
    <property type="component" value="Chromosome"/>
</dbReference>
<dbReference type="RefSeq" id="WP_013825049.1">
    <property type="nucleotide sequence ID" value="NC_015574.1"/>
</dbReference>
<evidence type="ECO:0000313" key="3">
    <source>
        <dbReference type="EMBL" id="AEG17547.1"/>
    </source>
</evidence>
<evidence type="ECO:0000313" key="4">
    <source>
        <dbReference type="Proteomes" id="UP000009231"/>
    </source>
</evidence>
<dbReference type="SMART" id="SM00493">
    <property type="entry name" value="TOPRIM"/>
    <property type="match status" value="1"/>
</dbReference>
<keyword evidence="4" id="KW-1185">Reference proteome</keyword>
<organism evidence="3 4">
    <name type="scientific">Methanobacterium paludis (strain DSM 25820 / JCM 18151 / SWAN1)</name>
    <dbReference type="NCBI Taxonomy" id="868131"/>
    <lineage>
        <taxon>Archaea</taxon>
        <taxon>Methanobacteriati</taxon>
        <taxon>Methanobacteriota</taxon>
        <taxon>Methanomada group</taxon>
        <taxon>Methanobacteria</taxon>
        <taxon>Methanobacteriales</taxon>
        <taxon>Methanobacteriaceae</taxon>
        <taxon>Methanobacterium</taxon>
    </lineage>
</organism>
<sequence>MDARNPIDVRIIVEGASDVEKVSRAMQNIALGAEYRITISSIIPTTNPEIAKKAVRGADILLIATDVDAPGRELADKFQKCLKKEVGHIERMKFPFGHDVEYIDPLIIRKEIKNAIVRAGLLSIANIQKYTEIEDELWRSKDKLRSFKQENEDLSVENQKLLSQNQEILDSNEKLENKLKIVEDEFQSAKNKHADMKNKYHILKNKKLFEAFPLKELWKEAFNEELIDEEQIYFISNEFKPEKIILGQGYIASHSKEDAVNWLKIIRTVLIFYDSKIDDLKEDFGDEKFSPNLLKQ</sequence>
<feature type="domain" description="Toprim" evidence="2">
    <location>
        <begin position="8"/>
        <end position="87"/>
    </location>
</feature>
<reference evidence="3 4" key="1">
    <citation type="journal article" date="2014" name="Int. J. Syst. Evol. Microbiol.">
        <title>Methanobacterium paludis sp. nov. and a novel strain of Methanobacterium lacus isolated from northern peatlands.</title>
        <authorList>
            <person name="Cadillo-Quiroz H."/>
            <person name="Brauer S.L."/>
            <person name="Goodson N."/>
            <person name="Yavitt J.B."/>
            <person name="Zinder S.H."/>
        </authorList>
    </citation>
    <scope>NUCLEOTIDE SEQUENCE [LARGE SCALE GENOMIC DNA]</scope>
    <source>
        <strain evidence="4">DSM 25820 / JCM 18151 / SWAN1</strain>
    </source>
</reference>
<dbReference type="GeneID" id="10667995"/>
<dbReference type="InterPro" id="IPR006171">
    <property type="entry name" value="TOPRIM_dom"/>
</dbReference>
<evidence type="ECO:0000256" key="1">
    <source>
        <dbReference type="SAM" id="Coils"/>
    </source>
</evidence>
<dbReference type="eggNOG" id="arCOG00383">
    <property type="taxonomic scope" value="Archaea"/>
</dbReference>
<dbReference type="InterPro" id="IPR034141">
    <property type="entry name" value="TOPRIM_RNase_M5-like"/>
</dbReference>
<dbReference type="HOGENOM" id="CLU_965121_0_0_2"/>
<dbReference type="Pfam" id="PF01751">
    <property type="entry name" value="Toprim"/>
    <property type="match status" value="1"/>
</dbReference>
<dbReference type="Gene3D" id="3.40.1360.10">
    <property type="match status" value="1"/>
</dbReference>
<gene>
    <name evidence="3" type="ordered locus">MSWAN_0508</name>
</gene>
<dbReference type="OrthoDB" id="86047at2157"/>
<dbReference type="STRING" id="868131.MSWAN_0508"/>
<protein>
    <submittedName>
        <fullName evidence="3">TOPRIM domain-containing protein</fullName>
    </submittedName>
</protein>
<name>F6D4R2_METPW</name>
<accession>F6D4R2</accession>